<protein>
    <submittedName>
        <fullName evidence="2">Uncharacterized protein</fullName>
    </submittedName>
</protein>
<organism evidence="2 3">
    <name type="scientific">Daucus carota subsp. sativus</name>
    <name type="common">Carrot</name>
    <dbReference type="NCBI Taxonomy" id="79200"/>
    <lineage>
        <taxon>Eukaryota</taxon>
        <taxon>Viridiplantae</taxon>
        <taxon>Streptophyta</taxon>
        <taxon>Embryophyta</taxon>
        <taxon>Tracheophyta</taxon>
        <taxon>Spermatophyta</taxon>
        <taxon>Magnoliopsida</taxon>
        <taxon>eudicotyledons</taxon>
        <taxon>Gunneridae</taxon>
        <taxon>Pentapetalae</taxon>
        <taxon>asterids</taxon>
        <taxon>campanulids</taxon>
        <taxon>Apiales</taxon>
        <taxon>Apiaceae</taxon>
        <taxon>Apioideae</taxon>
        <taxon>Scandiceae</taxon>
        <taxon>Daucinae</taxon>
        <taxon>Daucus</taxon>
        <taxon>Daucus sect. Daucus</taxon>
    </lineage>
</organism>
<evidence type="ECO:0000256" key="1">
    <source>
        <dbReference type="SAM" id="MobiDB-lite"/>
    </source>
</evidence>
<dbReference type="Gramene" id="KZM86889">
    <property type="protein sequence ID" value="KZM86889"/>
    <property type="gene ID" value="DCAR_024023"/>
</dbReference>
<proteinExistence type="predicted"/>
<evidence type="ECO:0000313" key="3">
    <source>
        <dbReference type="Proteomes" id="UP000077755"/>
    </source>
</evidence>
<gene>
    <name evidence="2" type="ORF">DCAR_0727540</name>
</gene>
<evidence type="ECO:0000313" key="2">
    <source>
        <dbReference type="EMBL" id="WOH08103.1"/>
    </source>
</evidence>
<reference evidence="2" key="2">
    <citation type="submission" date="2022-03" db="EMBL/GenBank/DDBJ databases">
        <title>Draft title - Genomic analysis of global carrot germplasm unveils the trajectory of domestication and the origin of high carotenoid orange carrot.</title>
        <authorList>
            <person name="Iorizzo M."/>
            <person name="Ellison S."/>
            <person name="Senalik D."/>
            <person name="Macko-Podgorni A."/>
            <person name="Grzebelus D."/>
            <person name="Bostan H."/>
            <person name="Rolling W."/>
            <person name="Curaba J."/>
            <person name="Simon P."/>
        </authorList>
    </citation>
    <scope>NUCLEOTIDE SEQUENCE</scope>
    <source>
        <tissue evidence="2">Leaf</tissue>
    </source>
</reference>
<reference evidence="2" key="1">
    <citation type="journal article" date="2016" name="Nat. Genet.">
        <title>A high-quality carrot genome assembly provides new insights into carotenoid accumulation and asterid genome evolution.</title>
        <authorList>
            <person name="Iorizzo M."/>
            <person name="Ellison S."/>
            <person name="Senalik D."/>
            <person name="Zeng P."/>
            <person name="Satapoomin P."/>
            <person name="Huang J."/>
            <person name="Bowman M."/>
            <person name="Iovene M."/>
            <person name="Sanseverino W."/>
            <person name="Cavagnaro P."/>
            <person name="Yildiz M."/>
            <person name="Macko-Podgorni A."/>
            <person name="Moranska E."/>
            <person name="Grzebelus E."/>
            <person name="Grzebelus D."/>
            <person name="Ashrafi H."/>
            <person name="Zheng Z."/>
            <person name="Cheng S."/>
            <person name="Spooner D."/>
            <person name="Van Deynze A."/>
            <person name="Simon P."/>
        </authorList>
    </citation>
    <scope>NUCLEOTIDE SEQUENCE</scope>
    <source>
        <tissue evidence="2">Leaf</tissue>
    </source>
</reference>
<name>A0A161Y3X1_DAUCS</name>
<dbReference type="Proteomes" id="UP000077755">
    <property type="component" value="Chromosome 7"/>
</dbReference>
<feature type="region of interest" description="Disordered" evidence="1">
    <location>
        <begin position="115"/>
        <end position="144"/>
    </location>
</feature>
<accession>A0A161Y3X1</accession>
<dbReference type="AlphaFoldDB" id="A0A161Y3X1"/>
<sequence>MELMERPLADRSYSPLEAPSGPDIYFQRWLCSLARHERTLKIQLKRHMIAAHHTESVHTALLKKKIAKQARTRRRIVMLSRKLRTDQGLHPLSSLHIMRVCSQPPSHVLSPRARTDLAQSTGSGPCTSSAGFHTPAKRAAAETSQPAPGILVPVLALRAPSVHFISFL</sequence>
<feature type="compositionally biased region" description="Polar residues" evidence="1">
    <location>
        <begin position="117"/>
        <end position="131"/>
    </location>
</feature>
<dbReference type="EMBL" id="CP093349">
    <property type="protein sequence ID" value="WOH08103.1"/>
    <property type="molecule type" value="Genomic_DNA"/>
</dbReference>
<keyword evidence="3" id="KW-1185">Reference proteome</keyword>